<feature type="domain" description="Serine aminopeptidase S33" evidence="1">
    <location>
        <begin position="64"/>
        <end position="182"/>
    </location>
</feature>
<dbReference type="Proteomes" id="UP000184048">
    <property type="component" value="Unassembled WGS sequence"/>
</dbReference>
<sequence>MKAAPLQDSSYQESPLTLHTSTGDIFGTLTLPKSNGAVPVALIIAGSGPTDRNGNNPMMKNESLHKLAIALADSGIASLRYDKRAIAESKAAAKSEADLRFDDYVNDAKGWVGLLRKDKRFSKLIVIGHSEGSLIGMMAANNNADGYVSIAGAGRPADKILKEQLDKQPQAVKDLSFPIIDSLVAGKTVSNVNPMLFSLFRPSVQPYIISWFKYDPSVEIKKLTIPVLIIQGTNDIQVSLEDARSLEKANGRAQLVEIQNMNHIFRIVYGDRNANIATYNDALLPIAEALTNSIVSFIRKLKP</sequence>
<organism evidence="2 3">
    <name type="scientific">Flavisolibacter ginsengisoli DSM 18119</name>
    <dbReference type="NCBI Taxonomy" id="1121884"/>
    <lineage>
        <taxon>Bacteria</taxon>
        <taxon>Pseudomonadati</taxon>
        <taxon>Bacteroidota</taxon>
        <taxon>Chitinophagia</taxon>
        <taxon>Chitinophagales</taxon>
        <taxon>Chitinophagaceae</taxon>
        <taxon>Flavisolibacter</taxon>
    </lineage>
</organism>
<dbReference type="GO" id="GO:0052689">
    <property type="term" value="F:carboxylic ester hydrolase activity"/>
    <property type="evidence" value="ECO:0007669"/>
    <property type="project" value="TreeGrafter"/>
</dbReference>
<name>A0A1M5AVB3_9BACT</name>
<protein>
    <recommendedName>
        <fullName evidence="1">Serine aminopeptidase S33 domain-containing protein</fullName>
    </recommendedName>
</protein>
<dbReference type="PANTHER" id="PTHR43265">
    <property type="entry name" value="ESTERASE ESTD"/>
    <property type="match status" value="1"/>
</dbReference>
<dbReference type="InterPro" id="IPR053145">
    <property type="entry name" value="AB_hydrolase_Est10"/>
</dbReference>
<dbReference type="InterPro" id="IPR029058">
    <property type="entry name" value="AB_hydrolase_fold"/>
</dbReference>
<evidence type="ECO:0000313" key="3">
    <source>
        <dbReference type="Proteomes" id="UP000184048"/>
    </source>
</evidence>
<dbReference type="AlphaFoldDB" id="A0A1M5AVB3"/>
<dbReference type="STRING" id="1121884.SAMN02745131_02367"/>
<reference evidence="2 3" key="1">
    <citation type="submission" date="2016-11" db="EMBL/GenBank/DDBJ databases">
        <authorList>
            <person name="Jaros S."/>
            <person name="Januszkiewicz K."/>
            <person name="Wedrychowicz H."/>
        </authorList>
    </citation>
    <scope>NUCLEOTIDE SEQUENCE [LARGE SCALE GENOMIC DNA]</scope>
    <source>
        <strain evidence="2 3">DSM 18119</strain>
    </source>
</reference>
<evidence type="ECO:0000313" key="2">
    <source>
        <dbReference type="EMBL" id="SHF34066.1"/>
    </source>
</evidence>
<dbReference type="Pfam" id="PF12146">
    <property type="entry name" value="Hydrolase_4"/>
    <property type="match status" value="1"/>
</dbReference>
<dbReference type="Gene3D" id="3.40.50.1820">
    <property type="entry name" value="alpha/beta hydrolase"/>
    <property type="match status" value="1"/>
</dbReference>
<proteinExistence type="predicted"/>
<gene>
    <name evidence="2" type="ORF">SAMN02745131_02367</name>
</gene>
<accession>A0A1M5AVB3</accession>
<keyword evidence="3" id="KW-1185">Reference proteome</keyword>
<dbReference type="InterPro" id="IPR022742">
    <property type="entry name" value="Hydrolase_4"/>
</dbReference>
<dbReference type="PANTHER" id="PTHR43265:SF1">
    <property type="entry name" value="ESTERASE ESTD"/>
    <property type="match status" value="1"/>
</dbReference>
<dbReference type="EMBL" id="FQUU01000009">
    <property type="protein sequence ID" value="SHF34066.1"/>
    <property type="molecule type" value="Genomic_DNA"/>
</dbReference>
<dbReference type="SUPFAM" id="SSF53474">
    <property type="entry name" value="alpha/beta-Hydrolases"/>
    <property type="match status" value="1"/>
</dbReference>
<evidence type="ECO:0000259" key="1">
    <source>
        <dbReference type="Pfam" id="PF12146"/>
    </source>
</evidence>